<evidence type="ECO:0000313" key="1">
    <source>
        <dbReference type="EMBL" id="MBX23395.1"/>
    </source>
</evidence>
<dbReference type="AntiFam" id="ANF00035">
    <property type="entry name" value="Antisense to 23S rRNA"/>
</dbReference>
<proteinExistence type="predicted"/>
<reference evidence="1" key="1">
    <citation type="submission" date="2018-02" db="EMBL/GenBank/DDBJ databases">
        <title>Rhizophora mucronata_Transcriptome.</title>
        <authorList>
            <person name="Meera S.P."/>
            <person name="Sreeshan A."/>
            <person name="Augustine A."/>
        </authorList>
    </citation>
    <scope>NUCLEOTIDE SEQUENCE</scope>
    <source>
        <tissue evidence="1">Leaf</tissue>
    </source>
</reference>
<sequence length="110" mass="12636">MDSWARSACYPRGTFYPLSDGRSTTSRRITSPDFRPCSTCQSHSQAPLCTYTHHLITNQDEGTFGRLRYLLGGDRPSQTTHQALSLNRITVHSEITRTIRVVFHQRLHHH</sequence>
<dbReference type="EMBL" id="GGEC01042911">
    <property type="protein sequence ID" value="MBX23395.1"/>
    <property type="molecule type" value="Transcribed_RNA"/>
</dbReference>
<name>A0A2P2LZJ5_RHIMU</name>
<protein>
    <submittedName>
        <fullName evidence="1">Uncharacterized protein</fullName>
    </submittedName>
</protein>
<organism evidence="1">
    <name type="scientific">Rhizophora mucronata</name>
    <name type="common">Asiatic mangrove</name>
    <dbReference type="NCBI Taxonomy" id="61149"/>
    <lineage>
        <taxon>Eukaryota</taxon>
        <taxon>Viridiplantae</taxon>
        <taxon>Streptophyta</taxon>
        <taxon>Embryophyta</taxon>
        <taxon>Tracheophyta</taxon>
        <taxon>Spermatophyta</taxon>
        <taxon>Magnoliopsida</taxon>
        <taxon>eudicotyledons</taxon>
        <taxon>Gunneridae</taxon>
        <taxon>Pentapetalae</taxon>
        <taxon>rosids</taxon>
        <taxon>fabids</taxon>
        <taxon>Malpighiales</taxon>
        <taxon>Rhizophoraceae</taxon>
        <taxon>Rhizophora</taxon>
    </lineage>
</organism>
<dbReference type="AlphaFoldDB" id="A0A2P2LZJ5"/>
<accession>A0A2P2LZJ5</accession>